<dbReference type="SUPFAM" id="SSF53756">
    <property type="entry name" value="UDP-Glycosyltransferase/glycogen phosphorylase"/>
    <property type="match status" value="1"/>
</dbReference>
<reference evidence="3" key="2">
    <citation type="submission" date="2022-05" db="EMBL/GenBank/DDBJ databases">
        <authorList>
            <consortium name="NCBI Pathogen Detection Project"/>
        </authorList>
    </citation>
    <scope>NUCLEOTIDE SEQUENCE</scope>
    <source>
        <strain evidence="3">CAV1698</strain>
    </source>
</reference>
<dbReference type="GO" id="GO:1901135">
    <property type="term" value="P:carbohydrate derivative metabolic process"/>
    <property type="evidence" value="ECO:0007669"/>
    <property type="project" value="UniProtKB-ARBA"/>
</dbReference>
<reference evidence="3" key="1">
    <citation type="journal article" date="2018" name="Genome Biol.">
        <title>SKESA: strategic k-mer extension for scrupulous assemblies.</title>
        <authorList>
            <person name="Souvorov A."/>
            <person name="Agarwala R."/>
            <person name="Lipman D.J."/>
        </authorList>
    </citation>
    <scope>NUCLEOTIDE SEQUENCE</scope>
    <source>
        <strain evidence="3">CAV1698</strain>
    </source>
</reference>
<dbReference type="AlphaFoldDB" id="A0A9C7V5C3"/>
<comment type="caution">
    <text evidence="3">The sequence shown here is derived from an EMBL/GenBank/DDBJ whole genome shotgun (WGS) entry which is preliminary data.</text>
</comment>
<organism evidence="3 4">
    <name type="scientific">Citrobacter amalonaticus</name>
    <dbReference type="NCBI Taxonomy" id="35703"/>
    <lineage>
        <taxon>Bacteria</taxon>
        <taxon>Pseudomonadati</taxon>
        <taxon>Pseudomonadota</taxon>
        <taxon>Gammaproteobacteria</taxon>
        <taxon>Enterobacterales</taxon>
        <taxon>Enterobacteriaceae</taxon>
        <taxon>Citrobacter</taxon>
    </lineage>
</organism>
<dbReference type="Gene3D" id="3.40.50.2000">
    <property type="entry name" value="Glycogen Phosphorylase B"/>
    <property type="match status" value="2"/>
</dbReference>
<dbReference type="Pfam" id="PF00534">
    <property type="entry name" value="Glycos_transf_1"/>
    <property type="match status" value="1"/>
</dbReference>
<name>A0A9C7V5C3_CITAM</name>
<dbReference type="InterPro" id="IPR028098">
    <property type="entry name" value="Glyco_trans_4-like_N"/>
</dbReference>
<dbReference type="GO" id="GO:0016757">
    <property type="term" value="F:glycosyltransferase activity"/>
    <property type="evidence" value="ECO:0007669"/>
    <property type="project" value="InterPro"/>
</dbReference>
<dbReference type="Pfam" id="PF13439">
    <property type="entry name" value="Glyco_transf_4"/>
    <property type="match status" value="1"/>
</dbReference>
<feature type="domain" description="Glycosyl transferase family 1" evidence="1">
    <location>
        <begin position="181"/>
        <end position="309"/>
    </location>
</feature>
<dbReference type="PANTHER" id="PTHR12526">
    <property type="entry name" value="GLYCOSYLTRANSFERASE"/>
    <property type="match status" value="1"/>
</dbReference>
<evidence type="ECO:0000259" key="2">
    <source>
        <dbReference type="Pfam" id="PF13439"/>
    </source>
</evidence>
<dbReference type="Proteomes" id="UP000862426">
    <property type="component" value="Unassembled WGS sequence"/>
</dbReference>
<dbReference type="InterPro" id="IPR001296">
    <property type="entry name" value="Glyco_trans_1"/>
</dbReference>
<evidence type="ECO:0000259" key="1">
    <source>
        <dbReference type="Pfam" id="PF00534"/>
    </source>
</evidence>
<evidence type="ECO:0000313" key="4">
    <source>
        <dbReference type="Proteomes" id="UP000862426"/>
    </source>
</evidence>
<feature type="domain" description="Glycosyltransferase subfamily 4-like N-terminal" evidence="2">
    <location>
        <begin position="13"/>
        <end position="169"/>
    </location>
</feature>
<gene>
    <name evidence="3" type="ORF">JD854_RS25400</name>
</gene>
<accession>A0A9C7V5C3</accession>
<dbReference type="EMBL" id="DACYAJ020000059">
    <property type="protein sequence ID" value="HCD1258366.1"/>
    <property type="molecule type" value="Genomic_DNA"/>
</dbReference>
<protein>
    <submittedName>
        <fullName evidence="3">Glycosyltransferase</fullName>
    </submittedName>
</protein>
<dbReference type="PANTHER" id="PTHR12526:SF630">
    <property type="entry name" value="GLYCOSYLTRANSFERASE"/>
    <property type="match status" value="1"/>
</dbReference>
<sequence>MQNVAFIITKSEIGGAQTWVKEIANLLSKDCNVYLITSTDGPLVDSNIFRGISIIPGIKKYFSISTFFRLAKFIKKNNISVVVASSANAGIYSRLLRIFMEYKCIYVSHGWSCLYNGGRLKSVFCLIEKYLSKITDVIWCVSKEDARKAIDVIGISKKKVVTITNAVNANIKNISLSHHGKILFLGRLTHPKRPDLLANVIANKPQYQLDIIGNGRDFELLKTKYKSYSNVNFLGEVENFKNFHEYDLFALISDSEGLPMSALEAHTAGLPLLLSDVGGCYELIDGNGLLTNNNEKEIELKIQDIFDNYSSFKINALEMSDTYVISNFIQDYKSIILDCK</sequence>
<evidence type="ECO:0000313" key="3">
    <source>
        <dbReference type="EMBL" id="HCD1258366.1"/>
    </source>
</evidence>
<proteinExistence type="predicted"/>